<evidence type="ECO:0000256" key="2">
    <source>
        <dbReference type="ARBA" id="ARBA00022771"/>
    </source>
</evidence>
<organism evidence="6 7">
    <name type="scientific">Jaapia argillacea MUCL 33604</name>
    <dbReference type="NCBI Taxonomy" id="933084"/>
    <lineage>
        <taxon>Eukaryota</taxon>
        <taxon>Fungi</taxon>
        <taxon>Dikarya</taxon>
        <taxon>Basidiomycota</taxon>
        <taxon>Agaricomycotina</taxon>
        <taxon>Agaricomycetes</taxon>
        <taxon>Agaricomycetidae</taxon>
        <taxon>Jaapiales</taxon>
        <taxon>Jaapiaceae</taxon>
        <taxon>Jaapia</taxon>
    </lineage>
</organism>
<dbReference type="AlphaFoldDB" id="A0A067PLK1"/>
<dbReference type="Pfam" id="PF01753">
    <property type="entry name" value="zf-MYND"/>
    <property type="match status" value="1"/>
</dbReference>
<keyword evidence="7" id="KW-1185">Reference proteome</keyword>
<dbReference type="Gene3D" id="6.10.140.2220">
    <property type="match status" value="1"/>
</dbReference>
<dbReference type="STRING" id="933084.A0A067PLK1"/>
<dbReference type="InterPro" id="IPR002893">
    <property type="entry name" value="Znf_MYND"/>
</dbReference>
<evidence type="ECO:0000313" key="6">
    <source>
        <dbReference type="EMBL" id="KDQ51336.1"/>
    </source>
</evidence>
<dbReference type="Proteomes" id="UP000027265">
    <property type="component" value="Unassembled WGS sequence"/>
</dbReference>
<keyword evidence="1" id="KW-0479">Metal-binding</keyword>
<dbReference type="EMBL" id="KL197749">
    <property type="protein sequence ID" value="KDQ51336.1"/>
    <property type="molecule type" value="Genomic_DNA"/>
</dbReference>
<dbReference type="InParanoid" id="A0A067PLK1"/>
<evidence type="ECO:0000256" key="3">
    <source>
        <dbReference type="ARBA" id="ARBA00022833"/>
    </source>
</evidence>
<dbReference type="InterPro" id="IPR027974">
    <property type="entry name" value="DUF4470"/>
</dbReference>
<accession>A0A067PLK1</accession>
<dbReference type="SUPFAM" id="SSF144232">
    <property type="entry name" value="HIT/MYND zinc finger-like"/>
    <property type="match status" value="1"/>
</dbReference>
<dbReference type="Pfam" id="PF14737">
    <property type="entry name" value="DUF4470"/>
    <property type="match status" value="1"/>
</dbReference>
<dbReference type="GO" id="GO:0008270">
    <property type="term" value="F:zinc ion binding"/>
    <property type="evidence" value="ECO:0007669"/>
    <property type="project" value="UniProtKB-KW"/>
</dbReference>
<name>A0A067PLK1_9AGAM</name>
<evidence type="ECO:0000256" key="4">
    <source>
        <dbReference type="PROSITE-ProRule" id="PRU00134"/>
    </source>
</evidence>
<gene>
    <name evidence="6" type="ORF">JAAARDRAFT_211116</name>
</gene>
<reference evidence="7" key="1">
    <citation type="journal article" date="2014" name="Proc. Natl. Acad. Sci. U.S.A.">
        <title>Extensive sampling of basidiomycete genomes demonstrates inadequacy of the white-rot/brown-rot paradigm for wood decay fungi.</title>
        <authorList>
            <person name="Riley R."/>
            <person name="Salamov A.A."/>
            <person name="Brown D.W."/>
            <person name="Nagy L.G."/>
            <person name="Floudas D."/>
            <person name="Held B.W."/>
            <person name="Levasseur A."/>
            <person name="Lombard V."/>
            <person name="Morin E."/>
            <person name="Otillar R."/>
            <person name="Lindquist E.A."/>
            <person name="Sun H."/>
            <person name="LaButti K.M."/>
            <person name="Schmutz J."/>
            <person name="Jabbour D."/>
            <person name="Luo H."/>
            <person name="Baker S.E."/>
            <person name="Pisabarro A.G."/>
            <person name="Walton J.D."/>
            <person name="Blanchette R.A."/>
            <person name="Henrissat B."/>
            <person name="Martin F."/>
            <person name="Cullen D."/>
            <person name="Hibbett D.S."/>
            <person name="Grigoriev I.V."/>
        </authorList>
    </citation>
    <scope>NUCLEOTIDE SEQUENCE [LARGE SCALE GENOMIC DNA]</scope>
    <source>
        <strain evidence="7">MUCL 33604</strain>
    </source>
</reference>
<proteinExistence type="predicted"/>
<evidence type="ECO:0000313" key="7">
    <source>
        <dbReference type="Proteomes" id="UP000027265"/>
    </source>
</evidence>
<evidence type="ECO:0000256" key="1">
    <source>
        <dbReference type="ARBA" id="ARBA00022723"/>
    </source>
</evidence>
<keyword evidence="3" id="KW-0862">Zinc</keyword>
<keyword evidence="2 4" id="KW-0863">Zinc-finger</keyword>
<dbReference type="HOGENOM" id="CLU_018400_1_0_1"/>
<sequence>MLEVLVPFLRTTSRSGGSGVEGGGTASGSTLSQSKFLDRLDDALKAGEGIHPLERLPCANVEAATHNTCPNDGKLACGVCKLVSYCSKTCQQKHWPVHTRDCEDKIRSDDWKPAWVIECRSPSFVASGGLNPLSAFKRAKEVELAVGLHLWGGVPAVDVINLSRNENDINKNFSLAFVASGDIRNIVQTITALPSSYNGQIKILLNDREPHIAIRNIALLLLLGTVDRKNIAAELALHFWYSVFIPIEHHARLSTVMLAFLQRIGKEGDFSVPLGSRSTLSGKLPPDALDVAAGMLTAHHQLQEAVSEYERVRFVPSISRYLPSSEPILSRFAPSRQDRHHRHYCRLEPSHRLAYLEFRRFGLLLPFGALNSQFNTPNNSLFSPDGRWLQDDLADPLDSWDIEAVIKAGLAHGAQRADIYGCLYFFLSDMLLARVLGHISCSTAIYDNSQAFMEFLEKQGITQALQETKLKLKGKHTIAPHRLCAPLDGRPDALPRFPDRESWYLHAQLGRYLWSERYVEFSRA</sequence>
<evidence type="ECO:0000259" key="5">
    <source>
        <dbReference type="PROSITE" id="PS50865"/>
    </source>
</evidence>
<dbReference type="PROSITE" id="PS50865">
    <property type="entry name" value="ZF_MYND_2"/>
    <property type="match status" value="1"/>
</dbReference>
<feature type="domain" description="MYND-type" evidence="5">
    <location>
        <begin position="58"/>
        <end position="102"/>
    </location>
</feature>
<protein>
    <recommendedName>
        <fullName evidence="5">MYND-type domain-containing protein</fullName>
    </recommendedName>
</protein>
<dbReference type="PROSITE" id="PS01360">
    <property type="entry name" value="ZF_MYND_1"/>
    <property type="match status" value="1"/>
</dbReference>
<dbReference type="OrthoDB" id="5282002at2759"/>